<name>A0ACC1IQY5_9FUNG</name>
<organism evidence="1 2">
    <name type="scientific">Kickxella alabastrina</name>
    <dbReference type="NCBI Taxonomy" id="61397"/>
    <lineage>
        <taxon>Eukaryota</taxon>
        <taxon>Fungi</taxon>
        <taxon>Fungi incertae sedis</taxon>
        <taxon>Zoopagomycota</taxon>
        <taxon>Kickxellomycotina</taxon>
        <taxon>Kickxellomycetes</taxon>
        <taxon>Kickxellales</taxon>
        <taxon>Kickxellaceae</taxon>
        <taxon>Kickxella</taxon>
    </lineage>
</organism>
<protein>
    <submittedName>
        <fullName evidence="1">Uncharacterized protein</fullName>
    </submittedName>
</protein>
<keyword evidence="2" id="KW-1185">Reference proteome</keyword>
<accession>A0ACC1IQY5</accession>
<evidence type="ECO:0000313" key="2">
    <source>
        <dbReference type="Proteomes" id="UP001150581"/>
    </source>
</evidence>
<reference evidence="1" key="1">
    <citation type="submission" date="2022-07" db="EMBL/GenBank/DDBJ databases">
        <title>Phylogenomic reconstructions and comparative analyses of Kickxellomycotina fungi.</title>
        <authorList>
            <person name="Reynolds N.K."/>
            <person name="Stajich J.E."/>
            <person name="Barry K."/>
            <person name="Grigoriev I.V."/>
            <person name="Crous P."/>
            <person name="Smith M.E."/>
        </authorList>
    </citation>
    <scope>NUCLEOTIDE SEQUENCE</scope>
    <source>
        <strain evidence="1">Benny 63K</strain>
    </source>
</reference>
<feature type="non-terminal residue" evidence="1">
    <location>
        <position position="250"/>
    </location>
</feature>
<dbReference type="Proteomes" id="UP001150581">
    <property type="component" value="Unassembled WGS sequence"/>
</dbReference>
<comment type="caution">
    <text evidence="1">The sequence shown here is derived from an EMBL/GenBank/DDBJ whole genome shotgun (WGS) entry which is preliminary data.</text>
</comment>
<evidence type="ECO:0000313" key="1">
    <source>
        <dbReference type="EMBL" id="KAJ1899193.1"/>
    </source>
</evidence>
<dbReference type="EMBL" id="JANBPG010000173">
    <property type="protein sequence ID" value="KAJ1899193.1"/>
    <property type="molecule type" value="Genomic_DNA"/>
</dbReference>
<proteinExistence type="predicted"/>
<gene>
    <name evidence="1" type="ORF">LPJ66_002274</name>
</gene>
<sequence>MSIRVVNDNDVKSIFEGQIGQAFSGNDEDIPDGSYKIQVFALSKCFWDKASEPPNAIEAEEFEANEQAENEFEGYDIAYRYDHNTVDILDNCHFDPELAGNFDCDEHANQQTNEQPIGGCASDTCAAPTTALSDFYHVSSYSMVDKVEQLYQILLSKHTKTADAAHLQQVYKVIIGDVVNCIFEDSSSGITVAKVVAEARRQANHMITEFVDNPGFNISASKVVTDLCEQFVSYVNKRRAAIDSPSGALP</sequence>